<evidence type="ECO:0000313" key="2">
    <source>
        <dbReference type="Proteomes" id="UP000245119"/>
    </source>
</evidence>
<protein>
    <submittedName>
        <fullName evidence="1">Uncharacterized protein</fullName>
    </submittedName>
</protein>
<gene>
    <name evidence="1" type="ORF">C0Q70_09898</name>
</gene>
<evidence type="ECO:0000313" key="1">
    <source>
        <dbReference type="EMBL" id="PVD30625.1"/>
    </source>
</evidence>
<reference evidence="1 2" key="1">
    <citation type="submission" date="2018-04" db="EMBL/GenBank/DDBJ databases">
        <title>The genome of golden apple snail Pomacea canaliculata provides insight into stress tolerance and invasive adaptation.</title>
        <authorList>
            <person name="Liu C."/>
            <person name="Liu B."/>
            <person name="Ren Y."/>
            <person name="Zhang Y."/>
            <person name="Wang H."/>
            <person name="Li S."/>
            <person name="Jiang F."/>
            <person name="Yin L."/>
            <person name="Zhang G."/>
            <person name="Qian W."/>
            <person name="Fan W."/>
        </authorList>
    </citation>
    <scope>NUCLEOTIDE SEQUENCE [LARGE SCALE GENOMIC DNA]</scope>
    <source>
        <strain evidence="1">SZHN2017</strain>
        <tissue evidence="1">Muscle</tissue>
    </source>
</reference>
<name>A0A2T7PB23_POMCA</name>
<comment type="caution">
    <text evidence="1">The sequence shown here is derived from an EMBL/GenBank/DDBJ whole genome shotgun (WGS) entry which is preliminary data.</text>
</comment>
<dbReference type="EMBL" id="PZQS01000005">
    <property type="protein sequence ID" value="PVD30625.1"/>
    <property type="molecule type" value="Genomic_DNA"/>
</dbReference>
<dbReference type="Proteomes" id="UP000245119">
    <property type="component" value="Linkage Group LG5"/>
</dbReference>
<proteinExistence type="predicted"/>
<sequence length="81" mass="8815">MKKGKALARGLLGHPGYLRLAPDMVSHSPSQVNTHSPVILHSRADICACLCQLTNIECVAAGCLLVWNQRSEPVTVDLPRR</sequence>
<dbReference type="AlphaFoldDB" id="A0A2T7PB23"/>
<accession>A0A2T7PB23</accession>
<organism evidence="1 2">
    <name type="scientific">Pomacea canaliculata</name>
    <name type="common">Golden apple snail</name>
    <dbReference type="NCBI Taxonomy" id="400727"/>
    <lineage>
        <taxon>Eukaryota</taxon>
        <taxon>Metazoa</taxon>
        <taxon>Spiralia</taxon>
        <taxon>Lophotrochozoa</taxon>
        <taxon>Mollusca</taxon>
        <taxon>Gastropoda</taxon>
        <taxon>Caenogastropoda</taxon>
        <taxon>Architaenioglossa</taxon>
        <taxon>Ampullarioidea</taxon>
        <taxon>Ampullariidae</taxon>
        <taxon>Pomacea</taxon>
    </lineage>
</organism>
<keyword evidence="2" id="KW-1185">Reference proteome</keyword>